<feature type="compositionally biased region" description="Basic and acidic residues" evidence="1">
    <location>
        <begin position="20"/>
        <end position="31"/>
    </location>
</feature>
<proteinExistence type="predicted"/>
<dbReference type="WBParaSite" id="PSAMB.scaffold4241size15244.g23798.t1">
    <property type="protein sequence ID" value="PSAMB.scaffold4241size15244.g23798.t1"/>
    <property type="gene ID" value="PSAMB.scaffold4241size15244.g23798"/>
</dbReference>
<evidence type="ECO:0000313" key="2">
    <source>
        <dbReference type="Proteomes" id="UP000887566"/>
    </source>
</evidence>
<name>A0A914WHF0_9BILA</name>
<organism evidence="2 3">
    <name type="scientific">Plectus sambesii</name>
    <dbReference type="NCBI Taxonomy" id="2011161"/>
    <lineage>
        <taxon>Eukaryota</taxon>
        <taxon>Metazoa</taxon>
        <taxon>Ecdysozoa</taxon>
        <taxon>Nematoda</taxon>
        <taxon>Chromadorea</taxon>
        <taxon>Plectida</taxon>
        <taxon>Plectina</taxon>
        <taxon>Plectoidea</taxon>
        <taxon>Plectidae</taxon>
        <taxon>Plectus</taxon>
    </lineage>
</organism>
<feature type="compositionally biased region" description="Basic and acidic residues" evidence="1">
    <location>
        <begin position="117"/>
        <end position="131"/>
    </location>
</feature>
<protein>
    <submittedName>
        <fullName evidence="3">Uncharacterized protein</fullName>
    </submittedName>
</protein>
<accession>A0A914WHF0</accession>
<feature type="compositionally biased region" description="Basic residues" evidence="1">
    <location>
        <begin position="132"/>
        <end position="142"/>
    </location>
</feature>
<feature type="region of interest" description="Disordered" evidence="1">
    <location>
        <begin position="1"/>
        <end position="42"/>
    </location>
</feature>
<feature type="region of interest" description="Disordered" evidence="1">
    <location>
        <begin position="88"/>
        <end position="146"/>
    </location>
</feature>
<sequence length="158" mass="17353">MTTTSASFSYKDALLSQNDSTRRKDGTRENVDGSGCAGTNRRSGILSVNQDALNGAKIDIHVPFVRQKKRPTKEVQLFDYFSAATTAKKQTAVKPPPAAAAANERPLAKKNLLRGNVLDKDAPELHKGKTREGKKRPTKTKKVTPEIAIYASDDTWRL</sequence>
<evidence type="ECO:0000313" key="3">
    <source>
        <dbReference type="WBParaSite" id="PSAMB.scaffold4241size15244.g23798.t1"/>
    </source>
</evidence>
<dbReference type="Proteomes" id="UP000887566">
    <property type="component" value="Unplaced"/>
</dbReference>
<evidence type="ECO:0000256" key="1">
    <source>
        <dbReference type="SAM" id="MobiDB-lite"/>
    </source>
</evidence>
<dbReference type="AlphaFoldDB" id="A0A914WHF0"/>
<keyword evidence="2" id="KW-1185">Reference proteome</keyword>
<reference evidence="3" key="1">
    <citation type="submission" date="2022-11" db="UniProtKB">
        <authorList>
            <consortium name="WormBaseParasite"/>
        </authorList>
    </citation>
    <scope>IDENTIFICATION</scope>
</reference>